<evidence type="ECO:0000256" key="2">
    <source>
        <dbReference type="ARBA" id="ARBA00022527"/>
    </source>
</evidence>
<evidence type="ECO:0000256" key="1">
    <source>
        <dbReference type="ARBA" id="ARBA00004479"/>
    </source>
</evidence>
<dbReference type="EMBL" id="JAPFFJ010000008">
    <property type="protein sequence ID" value="KAJ6421522.1"/>
    <property type="molecule type" value="Genomic_DNA"/>
</dbReference>
<keyword evidence="11" id="KW-0325">Glycoprotein</keyword>
<dbReference type="AlphaFoldDB" id="A0AAD6KFQ8"/>
<evidence type="ECO:0000256" key="8">
    <source>
        <dbReference type="ARBA" id="ARBA00022840"/>
    </source>
</evidence>
<keyword evidence="8" id="KW-0067">ATP-binding</keyword>
<feature type="region of interest" description="Disordered" evidence="12">
    <location>
        <begin position="417"/>
        <end position="439"/>
    </location>
</feature>
<organism evidence="16 17">
    <name type="scientific">Salix udensis</name>
    <dbReference type="NCBI Taxonomy" id="889485"/>
    <lineage>
        <taxon>Eukaryota</taxon>
        <taxon>Viridiplantae</taxon>
        <taxon>Streptophyta</taxon>
        <taxon>Embryophyta</taxon>
        <taxon>Tracheophyta</taxon>
        <taxon>Spermatophyta</taxon>
        <taxon>Magnoliopsida</taxon>
        <taxon>eudicotyledons</taxon>
        <taxon>Gunneridae</taxon>
        <taxon>Pentapetalae</taxon>
        <taxon>rosids</taxon>
        <taxon>fabids</taxon>
        <taxon>Malpighiales</taxon>
        <taxon>Salicaceae</taxon>
        <taxon>Saliceae</taxon>
        <taxon>Salix</taxon>
    </lineage>
</organism>
<keyword evidence="6" id="KW-0547">Nucleotide-binding</keyword>
<gene>
    <name evidence="16" type="ORF">OIU84_028819</name>
</gene>
<keyword evidence="10 13" id="KW-0472">Membrane</keyword>
<keyword evidence="17" id="KW-1185">Reference proteome</keyword>
<dbReference type="PANTHER" id="PTHR34590:SF5">
    <property type="entry name" value="OS04G0586500 PROTEIN"/>
    <property type="match status" value="1"/>
</dbReference>
<evidence type="ECO:0000256" key="9">
    <source>
        <dbReference type="ARBA" id="ARBA00022989"/>
    </source>
</evidence>
<protein>
    <recommendedName>
        <fullName evidence="15">Malectin-like domain-containing protein</fullName>
    </recommendedName>
</protein>
<dbReference type="GO" id="GO:0016020">
    <property type="term" value="C:membrane"/>
    <property type="evidence" value="ECO:0007669"/>
    <property type="project" value="UniProtKB-SubCell"/>
</dbReference>
<accession>A0AAD6KFQ8</accession>
<dbReference type="PANTHER" id="PTHR34590">
    <property type="entry name" value="OS03G0124300 PROTEIN-RELATED"/>
    <property type="match status" value="1"/>
</dbReference>
<keyword evidence="7" id="KW-0418">Kinase</keyword>
<evidence type="ECO:0000256" key="7">
    <source>
        <dbReference type="ARBA" id="ARBA00022777"/>
    </source>
</evidence>
<evidence type="ECO:0000256" key="10">
    <source>
        <dbReference type="ARBA" id="ARBA00023136"/>
    </source>
</evidence>
<dbReference type="GO" id="GO:0004714">
    <property type="term" value="F:transmembrane receptor protein tyrosine kinase activity"/>
    <property type="evidence" value="ECO:0007669"/>
    <property type="project" value="InterPro"/>
</dbReference>
<feature type="chain" id="PRO_5042088876" description="Malectin-like domain-containing protein" evidence="14">
    <location>
        <begin position="22"/>
        <end position="655"/>
    </location>
</feature>
<dbReference type="Gene3D" id="2.60.120.430">
    <property type="entry name" value="Galactose-binding lectin"/>
    <property type="match status" value="2"/>
</dbReference>
<dbReference type="Pfam" id="PF12819">
    <property type="entry name" value="Malectin_like"/>
    <property type="match status" value="1"/>
</dbReference>
<dbReference type="GO" id="GO:0005524">
    <property type="term" value="F:ATP binding"/>
    <property type="evidence" value="ECO:0007669"/>
    <property type="project" value="UniProtKB-KW"/>
</dbReference>
<evidence type="ECO:0000256" key="14">
    <source>
        <dbReference type="SAM" id="SignalP"/>
    </source>
</evidence>
<keyword evidence="3" id="KW-0808">Transferase</keyword>
<name>A0AAD6KFQ8_9ROSI</name>
<sequence>MFIFISLYLLPPLHLFLHVTATEDYLLPYSPTDPILLNCGASSNLSSPDRRSWDGDSQSKFAASNPPEASSVFNSSTQDPSVNQVPYMTARIFHSKFTYTFPLLPGPKFVRLYFYPAAYSDLDISKSYFSLSANNYKLLNNFSASLAVSAITPPVRYFTKEFIITVRGNQKFELTFSPSPSSFAFINGIEIVSMPDSFYARGNDNQLTYVGFDFPFYLDNATALETVYRLNVGGQYINSIGDTGMYRTWNPDSEYLPGSKGNTPYPGVKIKYTAETPAYSAPVMVYSTMRSMGPEPLVNMKYNLTWHFPVDAGFHYLLRLHFCETRQEVKNENDQVFFIFINNQTAQYDADVIHMSGGHGIPVYKDYIVPVPPGSQSKQDLWLAVHPNMELKPRVADAILNGLEIFKLNTTDGNLAGLNPEPTVAPPPAEQNPSLQERRAGKRSSILHVIGIVGGSIGAVIACSLIVYFLAFKQKRVKDTSKSDQEKSSWTLLSKTSRPPVISSLPKEQASLADWGRKCYQRGTVDQIVDPHLKGEVAPVSINKFAEIASSCLHGQGIERPNMGDVVWGLEFALQLQQTAEKNPNSVDWINMEEKSSLSPHRGVMASDEDDMFSGAESCSRSTFSTDTASVTLSDPVQRARSEGVFSEIIEPKGR</sequence>
<dbReference type="Proteomes" id="UP001162972">
    <property type="component" value="Chromosome 17"/>
</dbReference>
<evidence type="ECO:0000256" key="4">
    <source>
        <dbReference type="ARBA" id="ARBA00022692"/>
    </source>
</evidence>
<feature type="region of interest" description="Disordered" evidence="12">
    <location>
        <begin position="48"/>
        <end position="79"/>
    </location>
</feature>
<feature type="transmembrane region" description="Helical" evidence="13">
    <location>
        <begin position="446"/>
        <end position="472"/>
    </location>
</feature>
<dbReference type="GO" id="GO:0004674">
    <property type="term" value="F:protein serine/threonine kinase activity"/>
    <property type="evidence" value="ECO:0007669"/>
    <property type="project" value="UniProtKB-KW"/>
</dbReference>
<comment type="caution">
    <text evidence="16">The sequence shown here is derived from an EMBL/GenBank/DDBJ whole genome shotgun (WGS) entry which is preliminary data.</text>
</comment>
<reference evidence="16 17" key="1">
    <citation type="journal article" date="2023" name="Int. J. Mol. Sci.">
        <title>De Novo Assembly and Annotation of 11 Diverse Shrub Willow (Salix) Genomes Reveals Novel Gene Organization in Sex-Linked Regions.</title>
        <authorList>
            <person name="Hyden B."/>
            <person name="Feng K."/>
            <person name="Yates T.B."/>
            <person name="Jawdy S."/>
            <person name="Cereghino C."/>
            <person name="Smart L.B."/>
            <person name="Muchero W."/>
        </authorList>
    </citation>
    <scope>NUCLEOTIDE SEQUENCE [LARGE SCALE GENOMIC DNA]</scope>
    <source>
        <tissue evidence="16">Shoot tip</tissue>
    </source>
</reference>
<evidence type="ECO:0000256" key="11">
    <source>
        <dbReference type="ARBA" id="ARBA00023180"/>
    </source>
</evidence>
<keyword evidence="5 14" id="KW-0732">Signal</keyword>
<evidence type="ECO:0000256" key="5">
    <source>
        <dbReference type="ARBA" id="ARBA00022729"/>
    </source>
</evidence>
<evidence type="ECO:0000259" key="15">
    <source>
        <dbReference type="Pfam" id="PF12819"/>
    </source>
</evidence>
<keyword evidence="9 13" id="KW-1133">Transmembrane helix</keyword>
<evidence type="ECO:0000256" key="12">
    <source>
        <dbReference type="SAM" id="MobiDB-lite"/>
    </source>
</evidence>
<proteinExistence type="predicted"/>
<evidence type="ECO:0000256" key="6">
    <source>
        <dbReference type="ARBA" id="ARBA00022741"/>
    </source>
</evidence>
<dbReference type="InterPro" id="IPR045272">
    <property type="entry name" value="ANXUR1/2-like"/>
</dbReference>
<feature type="compositionally biased region" description="Polar residues" evidence="12">
    <location>
        <begin position="55"/>
        <end position="79"/>
    </location>
</feature>
<evidence type="ECO:0000313" key="17">
    <source>
        <dbReference type="Proteomes" id="UP001162972"/>
    </source>
</evidence>
<evidence type="ECO:0000313" key="16">
    <source>
        <dbReference type="EMBL" id="KAJ6421522.1"/>
    </source>
</evidence>
<evidence type="ECO:0000256" key="13">
    <source>
        <dbReference type="SAM" id="Phobius"/>
    </source>
</evidence>
<comment type="subcellular location">
    <subcellularLocation>
        <location evidence="1">Membrane</location>
        <topology evidence="1">Single-pass type I membrane protein</topology>
    </subcellularLocation>
</comment>
<feature type="signal peptide" evidence="14">
    <location>
        <begin position="1"/>
        <end position="21"/>
    </location>
</feature>
<dbReference type="InterPro" id="IPR024788">
    <property type="entry name" value="Malectin-like_Carb-bd_dom"/>
</dbReference>
<keyword evidence="4 13" id="KW-0812">Transmembrane</keyword>
<keyword evidence="2" id="KW-0723">Serine/threonine-protein kinase</keyword>
<feature type="domain" description="Malectin-like" evidence="15">
    <location>
        <begin position="37"/>
        <end position="407"/>
    </location>
</feature>
<dbReference type="FunFam" id="2.60.120.430:FF:000007">
    <property type="entry name" value="FERONIA receptor-like kinase"/>
    <property type="match status" value="1"/>
</dbReference>
<evidence type="ECO:0000256" key="3">
    <source>
        <dbReference type="ARBA" id="ARBA00022679"/>
    </source>
</evidence>
<dbReference type="FunFam" id="2.60.120.430:FF:000003">
    <property type="entry name" value="FERONIA receptor-like kinase"/>
    <property type="match status" value="1"/>
</dbReference>
<dbReference type="Gene3D" id="1.10.510.10">
    <property type="entry name" value="Transferase(Phosphotransferase) domain 1"/>
    <property type="match status" value="1"/>
</dbReference>